<organism evidence="2">
    <name type="scientific">marine sediment metagenome</name>
    <dbReference type="NCBI Taxonomy" id="412755"/>
    <lineage>
        <taxon>unclassified sequences</taxon>
        <taxon>metagenomes</taxon>
        <taxon>ecological metagenomes</taxon>
    </lineage>
</organism>
<evidence type="ECO:0000313" key="2">
    <source>
        <dbReference type="EMBL" id="KKL05564.1"/>
    </source>
</evidence>
<sequence>MSQRLKMGGGTALPGLIAERIDPN</sequence>
<evidence type="ECO:0000256" key="1">
    <source>
        <dbReference type="SAM" id="MobiDB-lite"/>
    </source>
</evidence>
<gene>
    <name evidence="2" type="ORF">LCGC14_2604790</name>
</gene>
<dbReference type="EMBL" id="LAZR01044061">
    <property type="protein sequence ID" value="KKL05564.1"/>
    <property type="molecule type" value="Genomic_DNA"/>
</dbReference>
<feature type="region of interest" description="Disordered" evidence="1">
    <location>
        <begin position="1"/>
        <end position="24"/>
    </location>
</feature>
<proteinExistence type="predicted"/>
<dbReference type="AlphaFoldDB" id="A0A0F9A7L7"/>
<name>A0A0F9A7L7_9ZZZZ</name>
<reference evidence="2" key="1">
    <citation type="journal article" date="2015" name="Nature">
        <title>Complex archaea that bridge the gap between prokaryotes and eukaryotes.</title>
        <authorList>
            <person name="Spang A."/>
            <person name="Saw J.H."/>
            <person name="Jorgensen S.L."/>
            <person name="Zaremba-Niedzwiedzka K."/>
            <person name="Martijn J."/>
            <person name="Lind A.E."/>
            <person name="van Eijk R."/>
            <person name="Schleper C."/>
            <person name="Guy L."/>
            <person name="Ettema T.J."/>
        </authorList>
    </citation>
    <scope>NUCLEOTIDE SEQUENCE</scope>
</reference>
<accession>A0A0F9A7L7</accession>
<protein>
    <submittedName>
        <fullName evidence="2">Uncharacterized protein</fullName>
    </submittedName>
</protein>
<feature type="non-terminal residue" evidence="2">
    <location>
        <position position="24"/>
    </location>
</feature>
<comment type="caution">
    <text evidence="2">The sequence shown here is derived from an EMBL/GenBank/DDBJ whole genome shotgun (WGS) entry which is preliminary data.</text>
</comment>